<protein>
    <recommendedName>
        <fullName evidence="5">SGNH hydrolase-type esterase domain-containing protein</fullName>
    </recommendedName>
</protein>
<feature type="chain" id="PRO_5021957126" description="SGNH hydrolase-type esterase domain-containing protein" evidence="2">
    <location>
        <begin position="23"/>
        <end position="425"/>
    </location>
</feature>
<feature type="signal peptide" evidence="2">
    <location>
        <begin position="1"/>
        <end position="22"/>
    </location>
</feature>
<name>A0A518HCV1_9BACT</name>
<evidence type="ECO:0000313" key="4">
    <source>
        <dbReference type="Proteomes" id="UP000317835"/>
    </source>
</evidence>
<dbReference type="RefSeq" id="WP_145277393.1">
    <property type="nucleotide sequence ID" value="NZ_CP036426.1"/>
</dbReference>
<dbReference type="Proteomes" id="UP000317835">
    <property type="component" value="Chromosome"/>
</dbReference>
<sequence precursor="true">MTRTSASQAPRASLLTALLASAALLAAGLADWPAGRARSAMQSLRSAEPNRADREATAGGYYEGLINRGAPEDRATDEVALRLLGTPDRWVSFHDMGATHYIPDAFLQFQLHPDVRRPVLDHEFTTNALGLRDRDGYTVEKPEGTFRIVLLGSSIDMGWGVDVEDTYENWLEDWLNARAEKIGLDRRFEILNFAMAAYGPAQRLERFRTYAAGFDPDLVLYSGTMLDPRLSEIHLCDLIRYRADPTYDFVRAVLDVARLTDEDTELDPSGQLERRSRLKAKLAPYLWAMVDGSVGTLATECRARHLPLAYLVVPRAGLSDVPGTRDPGVSRHVEIATRHGVDLLDLTGAFDDDDPDALALAPWDDHPNADGHRLIFYALAEALVADPGLSRLLFGAEGGGRVLHPGEGPVAAESGRWGRGGGRTR</sequence>
<accession>A0A518HCV1</accession>
<dbReference type="InterPro" id="IPR036514">
    <property type="entry name" value="SGNH_hydro_sf"/>
</dbReference>
<dbReference type="AlphaFoldDB" id="A0A518HCV1"/>
<evidence type="ECO:0008006" key="5">
    <source>
        <dbReference type="Google" id="ProtNLM"/>
    </source>
</evidence>
<dbReference type="SUPFAM" id="SSF52266">
    <property type="entry name" value="SGNH hydrolase"/>
    <property type="match status" value="1"/>
</dbReference>
<evidence type="ECO:0000256" key="1">
    <source>
        <dbReference type="SAM" id="MobiDB-lite"/>
    </source>
</evidence>
<evidence type="ECO:0000256" key="2">
    <source>
        <dbReference type="SAM" id="SignalP"/>
    </source>
</evidence>
<proteinExistence type="predicted"/>
<keyword evidence="2" id="KW-0732">Signal</keyword>
<dbReference type="KEGG" id="tpla:ElP_66490"/>
<organism evidence="3 4">
    <name type="scientific">Tautonia plasticadhaerens</name>
    <dbReference type="NCBI Taxonomy" id="2527974"/>
    <lineage>
        <taxon>Bacteria</taxon>
        <taxon>Pseudomonadati</taxon>
        <taxon>Planctomycetota</taxon>
        <taxon>Planctomycetia</taxon>
        <taxon>Isosphaerales</taxon>
        <taxon>Isosphaeraceae</taxon>
        <taxon>Tautonia</taxon>
    </lineage>
</organism>
<dbReference type="GO" id="GO:0016788">
    <property type="term" value="F:hydrolase activity, acting on ester bonds"/>
    <property type="evidence" value="ECO:0007669"/>
    <property type="project" value="UniProtKB-ARBA"/>
</dbReference>
<dbReference type="OrthoDB" id="246757at2"/>
<keyword evidence="4" id="KW-1185">Reference proteome</keyword>
<reference evidence="3 4" key="1">
    <citation type="submission" date="2019-02" db="EMBL/GenBank/DDBJ databases">
        <title>Deep-cultivation of Planctomycetes and their phenomic and genomic characterization uncovers novel biology.</title>
        <authorList>
            <person name="Wiegand S."/>
            <person name="Jogler M."/>
            <person name="Boedeker C."/>
            <person name="Pinto D."/>
            <person name="Vollmers J."/>
            <person name="Rivas-Marin E."/>
            <person name="Kohn T."/>
            <person name="Peeters S.H."/>
            <person name="Heuer A."/>
            <person name="Rast P."/>
            <person name="Oberbeckmann S."/>
            <person name="Bunk B."/>
            <person name="Jeske O."/>
            <person name="Meyerdierks A."/>
            <person name="Storesund J.E."/>
            <person name="Kallscheuer N."/>
            <person name="Luecker S."/>
            <person name="Lage O.M."/>
            <person name="Pohl T."/>
            <person name="Merkel B.J."/>
            <person name="Hornburger P."/>
            <person name="Mueller R.-W."/>
            <person name="Bruemmer F."/>
            <person name="Labrenz M."/>
            <person name="Spormann A.M."/>
            <person name="Op den Camp H."/>
            <person name="Overmann J."/>
            <person name="Amann R."/>
            <person name="Jetten M.S.M."/>
            <person name="Mascher T."/>
            <person name="Medema M.H."/>
            <person name="Devos D.P."/>
            <person name="Kaster A.-K."/>
            <person name="Ovreas L."/>
            <person name="Rohde M."/>
            <person name="Galperin M.Y."/>
            <person name="Jogler C."/>
        </authorList>
    </citation>
    <scope>NUCLEOTIDE SEQUENCE [LARGE SCALE GENOMIC DNA]</scope>
    <source>
        <strain evidence="3 4">ElP</strain>
    </source>
</reference>
<feature type="region of interest" description="Disordered" evidence="1">
    <location>
        <begin position="405"/>
        <end position="425"/>
    </location>
</feature>
<dbReference type="Gene3D" id="3.40.50.1110">
    <property type="entry name" value="SGNH hydrolase"/>
    <property type="match status" value="1"/>
</dbReference>
<dbReference type="EMBL" id="CP036426">
    <property type="protein sequence ID" value="QDV38694.1"/>
    <property type="molecule type" value="Genomic_DNA"/>
</dbReference>
<evidence type="ECO:0000313" key="3">
    <source>
        <dbReference type="EMBL" id="QDV38694.1"/>
    </source>
</evidence>
<gene>
    <name evidence="3" type="ORF">ElP_66490</name>
</gene>